<feature type="domain" description="Beta-lactamase-related" evidence="3">
    <location>
        <begin position="26"/>
        <end position="323"/>
    </location>
</feature>
<evidence type="ECO:0000259" key="3">
    <source>
        <dbReference type="Pfam" id="PF00144"/>
    </source>
</evidence>
<dbReference type="Gene3D" id="3.40.710.10">
    <property type="entry name" value="DD-peptidase/beta-lactamase superfamily"/>
    <property type="match status" value="1"/>
</dbReference>
<gene>
    <name evidence="4" type="ORF">C1634_021055</name>
</gene>
<dbReference type="Pfam" id="PF00144">
    <property type="entry name" value="Beta-lactamase"/>
    <property type="match status" value="1"/>
</dbReference>
<keyword evidence="4" id="KW-0378">Hydrolase</keyword>
<proteinExistence type="predicted"/>
<dbReference type="InterPro" id="IPR001466">
    <property type="entry name" value="Beta-lactam-related"/>
</dbReference>
<evidence type="ECO:0000256" key="1">
    <source>
        <dbReference type="ARBA" id="ARBA00004370"/>
    </source>
</evidence>
<comment type="caution">
    <text evidence="4">The sequence shown here is derived from an EMBL/GenBank/DDBJ whole genome shotgun (WGS) entry which is preliminary data.</text>
</comment>
<organism evidence="4 5">
    <name type="scientific">Chryseobacterium viscerum</name>
    <dbReference type="NCBI Taxonomy" id="1037377"/>
    <lineage>
        <taxon>Bacteria</taxon>
        <taxon>Pseudomonadati</taxon>
        <taxon>Bacteroidota</taxon>
        <taxon>Flavobacteriia</taxon>
        <taxon>Flavobacteriales</taxon>
        <taxon>Weeksellaceae</taxon>
        <taxon>Chryseobacterium group</taxon>
        <taxon>Chryseobacterium</taxon>
    </lineage>
</organism>
<sequence>MKSILTCIIVMLAASPLFSQKSKQLDQLFTTYEKAGLFSGSVLIAEKGKIIFEKSYGYRNAPKKQKNTNNSLYRVFSTTKMFTATVIFQLEEQGKLSLNDKLSKYYPEFPKGDSITIANLLSHTSGIPNDTNSEYTVDEETFIKYISAKPLNFSPGKDWDYSNSGYYILSYIIKKVSGLNYDQAIENYILKPLKMDHSGFHFNSVTDENKALGYEFLSDKRSNEALRFKTDHPFGAGAMYSTVGDLFKFNEALKNSTILKKETLKKAFTPYLKDHYGLGFQISSGFGKKRVGHDGGGPGYRSRYYRVLEDDICLIVISNSELSHTHFIIPQVENIVYNKPYTIPPVVKVSQEDLKKLEGVYSTENSNFYITATDGHLIFKEGGYPRNSLLPVSNTSFQLDDKFTCTFQPDQNGKINTVVIHFWDGTVKTAKRNTNTLSWGIIGNATPIGWDGKDKDIPLQTDPKNPTIYFLKNYKLNKGNFKFRYNNDWGYNLGLNNDGKSVAFDAYDFPILEDGVYDILLDMTNTVQPQYSIKKSIQ</sequence>
<dbReference type="GO" id="GO:0016787">
    <property type="term" value="F:hydrolase activity"/>
    <property type="evidence" value="ECO:0007669"/>
    <property type="project" value="UniProtKB-KW"/>
</dbReference>
<protein>
    <submittedName>
        <fullName evidence="4">Serine hydrolase</fullName>
    </submittedName>
</protein>
<dbReference type="EMBL" id="PPEG02000009">
    <property type="protein sequence ID" value="PWN59093.1"/>
    <property type="molecule type" value="Genomic_DNA"/>
</dbReference>
<evidence type="ECO:0000256" key="2">
    <source>
        <dbReference type="ARBA" id="ARBA00023136"/>
    </source>
</evidence>
<evidence type="ECO:0000313" key="5">
    <source>
        <dbReference type="Proteomes" id="UP000236413"/>
    </source>
</evidence>
<name>A0A316WFE8_9FLAO</name>
<dbReference type="InterPro" id="IPR050491">
    <property type="entry name" value="AmpC-like"/>
</dbReference>
<dbReference type="Gene3D" id="2.60.40.3620">
    <property type="match status" value="1"/>
</dbReference>
<dbReference type="InterPro" id="IPR012338">
    <property type="entry name" value="Beta-lactam/transpept-like"/>
</dbReference>
<dbReference type="AlphaFoldDB" id="A0A316WFE8"/>
<dbReference type="SUPFAM" id="SSF56601">
    <property type="entry name" value="beta-lactamase/transpeptidase-like"/>
    <property type="match status" value="1"/>
</dbReference>
<accession>A0A316WFE8</accession>
<dbReference type="GO" id="GO:0016020">
    <property type="term" value="C:membrane"/>
    <property type="evidence" value="ECO:0007669"/>
    <property type="project" value="UniProtKB-SubCell"/>
</dbReference>
<keyword evidence="2" id="KW-0472">Membrane</keyword>
<dbReference type="RefSeq" id="WP_109739082.1">
    <property type="nucleotide sequence ID" value="NZ_PPEG02000009.1"/>
</dbReference>
<dbReference type="PANTHER" id="PTHR46825">
    <property type="entry name" value="D-ALANYL-D-ALANINE-CARBOXYPEPTIDASE/ENDOPEPTIDASE AMPH"/>
    <property type="match status" value="1"/>
</dbReference>
<reference evidence="4 5" key="1">
    <citation type="submission" date="2018-04" db="EMBL/GenBank/DDBJ databases">
        <title>Chryseobacterium oncorhynchi 701B-08T from rainbow trout, and Chryseobacterium viscerum 687B-08T from diseased fish.</title>
        <authorList>
            <person name="Jeong J.-J."/>
            <person name="Lee Y.J."/>
            <person name="Pathiraja D."/>
            <person name="Park B."/>
            <person name="Choi I.-G."/>
            <person name="Kim K.D."/>
        </authorList>
    </citation>
    <scope>NUCLEOTIDE SEQUENCE [LARGE SCALE GENOMIC DNA]</scope>
    <source>
        <strain evidence="4 5">687B-08</strain>
    </source>
</reference>
<comment type="subcellular location">
    <subcellularLocation>
        <location evidence="1">Membrane</location>
    </subcellularLocation>
</comment>
<dbReference type="PANTHER" id="PTHR46825:SF11">
    <property type="entry name" value="PENICILLIN-BINDING PROTEIN 4"/>
    <property type="match status" value="1"/>
</dbReference>
<dbReference type="Proteomes" id="UP000236413">
    <property type="component" value="Unassembled WGS sequence"/>
</dbReference>
<evidence type="ECO:0000313" key="4">
    <source>
        <dbReference type="EMBL" id="PWN59093.1"/>
    </source>
</evidence>